<evidence type="ECO:0000256" key="1">
    <source>
        <dbReference type="SAM" id="MobiDB-lite"/>
    </source>
</evidence>
<evidence type="ECO:0000313" key="3">
    <source>
        <dbReference type="Proteomes" id="UP000054018"/>
    </source>
</evidence>
<reference evidence="3" key="2">
    <citation type="submission" date="2015-01" db="EMBL/GenBank/DDBJ databases">
        <title>Evolutionary Origins and Diversification of the Mycorrhizal Mutualists.</title>
        <authorList>
            <consortium name="DOE Joint Genome Institute"/>
            <consortium name="Mycorrhizal Genomics Consortium"/>
            <person name="Kohler A."/>
            <person name="Kuo A."/>
            <person name="Nagy L.G."/>
            <person name="Floudas D."/>
            <person name="Copeland A."/>
            <person name="Barry K.W."/>
            <person name="Cichocki N."/>
            <person name="Veneault-Fourrey C."/>
            <person name="LaButti K."/>
            <person name="Lindquist E.A."/>
            <person name="Lipzen A."/>
            <person name="Lundell T."/>
            <person name="Morin E."/>
            <person name="Murat C."/>
            <person name="Riley R."/>
            <person name="Ohm R."/>
            <person name="Sun H."/>
            <person name="Tunlid A."/>
            <person name="Henrissat B."/>
            <person name="Grigoriev I.V."/>
            <person name="Hibbett D.S."/>
            <person name="Martin F."/>
        </authorList>
    </citation>
    <scope>NUCLEOTIDE SEQUENCE [LARGE SCALE GENOMIC DNA]</scope>
    <source>
        <strain evidence="3">441</strain>
    </source>
</reference>
<accession>A0A0C9ZR64</accession>
<dbReference type="HOGENOM" id="CLU_2198002_0_0_1"/>
<protein>
    <submittedName>
        <fullName evidence="2">Uncharacterized protein</fullName>
    </submittedName>
</protein>
<gene>
    <name evidence="2" type="ORF">PISMIDRAFT_511017</name>
</gene>
<proteinExistence type="predicted"/>
<keyword evidence="3" id="KW-1185">Reference proteome</keyword>
<dbReference type="AlphaFoldDB" id="A0A0C9ZR64"/>
<dbReference type="Proteomes" id="UP000054018">
    <property type="component" value="Unassembled WGS sequence"/>
</dbReference>
<evidence type="ECO:0000313" key="2">
    <source>
        <dbReference type="EMBL" id="KIK22218.1"/>
    </source>
</evidence>
<dbReference type="EMBL" id="KN833742">
    <property type="protein sequence ID" value="KIK22218.1"/>
    <property type="molecule type" value="Genomic_DNA"/>
</dbReference>
<name>A0A0C9ZR64_9AGAM</name>
<sequence>MLSVAAGDVDQKSDRRWNLSQEGLPEGGDSLNCSKVSFIYLPSQVLPRQLVAHRLCKPYTQLSLVFGPLINLEEETDRFTMASRCKPILARCIRISRLSLRCYLVSIA</sequence>
<feature type="region of interest" description="Disordered" evidence="1">
    <location>
        <begin position="1"/>
        <end position="27"/>
    </location>
</feature>
<reference evidence="2 3" key="1">
    <citation type="submission" date="2014-04" db="EMBL/GenBank/DDBJ databases">
        <authorList>
            <consortium name="DOE Joint Genome Institute"/>
            <person name="Kuo A."/>
            <person name="Kohler A."/>
            <person name="Costa M.D."/>
            <person name="Nagy L.G."/>
            <person name="Floudas D."/>
            <person name="Copeland A."/>
            <person name="Barry K.W."/>
            <person name="Cichocki N."/>
            <person name="Veneault-Fourrey C."/>
            <person name="LaButti K."/>
            <person name="Lindquist E.A."/>
            <person name="Lipzen A."/>
            <person name="Lundell T."/>
            <person name="Morin E."/>
            <person name="Murat C."/>
            <person name="Sun H."/>
            <person name="Tunlid A."/>
            <person name="Henrissat B."/>
            <person name="Grigoriev I.V."/>
            <person name="Hibbett D.S."/>
            <person name="Martin F."/>
            <person name="Nordberg H.P."/>
            <person name="Cantor M.N."/>
            <person name="Hua S.X."/>
        </authorList>
    </citation>
    <scope>NUCLEOTIDE SEQUENCE [LARGE SCALE GENOMIC DNA]</scope>
    <source>
        <strain evidence="2 3">441</strain>
    </source>
</reference>
<organism evidence="2 3">
    <name type="scientific">Pisolithus microcarpus 441</name>
    <dbReference type="NCBI Taxonomy" id="765257"/>
    <lineage>
        <taxon>Eukaryota</taxon>
        <taxon>Fungi</taxon>
        <taxon>Dikarya</taxon>
        <taxon>Basidiomycota</taxon>
        <taxon>Agaricomycotina</taxon>
        <taxon>Agaricomycetes</taxon>
        <taxon>Agaricomycetidae</taxon>
        <taxon>Boletales</taxon>
        <taxon>Sclerodermatineae</taxon>
        <taxon>Pisolithaceae</taxon>
        <taxon>Pisolithus</taxon>
    </lineage>
</organism>